<dbReference type="InterPro" id="IPR036282">
    <property type="entry name" value="Glutathione-S-Trfase_C_sf"/>
</dbReference>
<dbReference type="SFLD" id="SFLDG00358">
    <property type="entry name" value="Main_(cytGST)"/>
    <property type="match status" value="1"/>
</dbReference>
<dbReference type="Gene3D" id="3.40.30.10">
    <property type="entry name" value="Glutaredoxin"/>
    <property type="match status" value="1"/>
</dbReference>
<dbReference type="CDD" id="cd00299">
    <property type="entry name" value="GST_C_family"/>
    <property type="match status" value="1"/>
</dbReference>
<dbReference type="PANTHER" id="PTHR43968">
    <property type="match status" value="1"/>
</dbReference>
<dbReference type="SFLD" id="SFLDS00019">
    <property type="entry name" value="Glutathione_Transferase_(cytos"/>
    <property type="match status" value="1"/>
</dbReference>
<accession>A0A150GZ80</accession>
<dbReference type="Pfam" id="PF13410">
    <property type="entry name" value="GST_C_2"/>
    <property type="match status" value="1"/>
</dbReference>
<dbReference type="AlphaFoldDB" id="A0A150GZ80"/>
<dbReference type="InterPro" id="IPR004045">
    <property type="entry name" value="Glutathione_S-Trfase_N"/>
</dbReference>
<evidence type="ECO:0000259" key="1">
    <source>
        <dbReference type="PROSITE" id="PS50404"/>
    </source>
</evidence>
<dbReference type="InterPro" id="IPR040079">
    <property type="entry name" value="Glutathione_S-Trfase"/>
</dbReference>
<dbReference type="Pfam" id="PF13409">
    <property type="entry name" value="GST_N_2"/>
    <property type="match status" value="1"/>
</dbReference>
<evidence type="ECO:0000313" key="3">
    <source>
        <dbReference type="Proteomes" id="UP000075714"/>
    </source>
</evidence>
<dbReference type="Gene3D" id="1.10.490.20">
    <property type="entry name" value="Phycocyanins"/>
    <property type="match status" value="1"/>
</dbReference>
<dbReference type="PROSITE" id="PS51354">
    <property type="entry name" value="GLUTAREDOXIN_2"/>
    <property type="match status" value="1"/>
</dbReference>
<organism evidence="2 3">
    <name type="scientific">Gonium pectorale</name>
    <name type="common">Green alga</name>
    <dbReference type="NCBI Taxonomy" id="33097"/>
    <lineage>
        <taxon>Eukaryota</taxon>
        <taxon>Viridiplantae</taxon>
        <taxon>Chlorophyta</taxon>
        <taxon>core chlorophytes</taxon>
        <taxon>Chlorophyceae</taxon>
        <taxon>CS clade</taxon>
        <taxon>Chlamydomonadales</taxon>
        <taxon>Volvocaceae</taxon>
        <taxon>Gonium</taxon>
    </lineage>
</organism>
<dbReference type="InterPro" id="IPR036249">
    <property type="entry name" value="Thioredoxin-like_sf"/>
</dbReference>
<dbReference type="CDD" id="cd00570">
    <property type="entry name" value="GST_N_family"/>
    <property type="match status" value="1"/>
</dbReference>
<reference evidence="3" key="1">
    <citation type="journal article" date="2016" name="Nat. Commun.">
        <title>The Gonium pectorale genome demonstrates co-option of cell cycle regulation during the evolution of multicellularity.</title>
        <authorList>
            <person name="Hanschen E.R."/>
            <person name="Marriage T.N."/>
            <person name="Ferris P.J."/>
            <person name="Hamaji T."/>
            <person name="Toyoda A."/>
            <person name="Fujiyama A."/>
            <person name="Neme R."/>
            <person name="Noguchi H."/>
            <person name="Minakuchi Y."/>
            <person name="Suzuki M."/>
            <person name="Kawai-Toyooka H."/>
            <person name="Smith D.R."/>
            <person name="Sparks H."/>
            <person name="Anderson J."/>
            <person name="Bakaric R."/>
            <person name="Luria V."/>
            <person name="Karger A."/>
            <person name="Kirschner M.W."/>
            <person name="Durand P.M."/>
            <person name="Michod R.E."/>
            <person name="Nozaki H."/>
            <person name="Olson B.J."/>
        </authorList>
    </citation>
    <scope>NUCLEOTIDE SEQUENCE [LARGE SCALE GENOMIC DNA]</scope>
    <source>
        <strain evidence="3">NIES-2863</strain>
    </source>
</reference>
<sequence>MSSILQGLMKGFGGDAGGSSGTQGAKRSNLTLSFSDNAPTWVELEQLARAQQSELGVDFWADPNEGPTHPLALKRTFGSTGPVRIKLYRDHAAWCPYCHKVWLQLEEKRIPYVMEKINMRCYGDKPPSFMAKVPSGLLPVIELDGRVVTESAVIMQLLEDTFPDHKPLMPPAGTPARQRADGLMRLERRLFSDWLNWLCSDWNHDRAKKQFEATMDVVAAEMEREGGPYFLGSDISLVDITFCPMLERIAASLSYYKGCYVRGQGRWFAAMESRPTYLGTRSDFYTHAHDLPPQLGGCAMHEEGEPVAAAIDGTDGRAWRLPLPPLSATSLPEPYSPGDNPPLDRLEAASKLVKNHEAVVKFALRGPGQPGPRPVMAPLADPTAIPALQHLPQADAALRHVVHALLVGVEAKQVSPQALQTSSSAGLPGSAVVAAAEYLRDRVGVPRDMRYPAARQLRAHLNWLIDNLTGASA</sequence>
<feature type="domain" description="GST N-terminal" evidence="1">
    <location>
        <begin position="85"/>
        <end position="166"/>
    </location>
</feature>
<gene>
    <name evidence="2" type="ORF">GPECTOR_3g291</name>
</gene>
<dbReference type="GO" id="GO:0005737">
    <property type="term" value="C:cytoplasm"/>
    <property type="evidence" value="ECO:0007669"/>
    <property type="project" value="TreeGrafter"/>
</dbReference>
<dbReference type="SUPFAM" id="SSF47616">
    <property type="entry name" value="GST C-terminal domain-like"/>
    <property type="match status" value="1"/>
</dbReference>
<dbReference type="Proteomes" id="UP000075714">
    <property type="component" value="Unassembled WGS sequence"/>
</dbReference>
<dbReference type="SUPFAM" id="SSF52833">
    <property type="entry name" value="Thioredoxin-like"/>
    <property type="match status" value="1"/>
</dbReference>
<name>A0A150GZ80_GONPE</name>
<dbReference type="PANTHER" id="PTHR43968:SF14">
    <property type="entry name" value="GLUTATHIONE S-TRANSFERASE"/>
    <property type="match status" value="1"/>
</dbReference>
<keyword evidence="3" id="KW-1185">Reference proteome</keyword>
<dbReference type="InterPro" id="IPR050983">
    <property type="entry name" value="GST_Omega/HSP26"/>
</dbReference>
<dbReference type="EMBL" id="LSYV01000004">
    <property type="protein sequence ID" value="KXZ55141.1"/>
    <property type="molecule type" value="Genomic_DNA"/>
</dbReference>
<evidence type="ECO:0000313" key="2">
    <source>
        <dbReference type="EMBL" id="KXZ55141.1"/>
    </source>
</evidence>
<proteinExistence type="predicted"/>
<dbReference type="PROSITE" id="PS50404">
    <property type="entry name" value="GST_NTER"/>
    <property type="match status" value="1"/>
</dbReference>
<comment type="caution">
    <text evidence="2">The sequence shown here is derived from an EMBL/GenBank/DDBJ whole genome shotgun (WGS) entry which is preliminary data.</text>
</comment>
<protein>
    <recommendedName>
        <fullName evidence="1">GST N-terminal domain-containing protein</fullName>
    </recommendedName>
</protein>
<dbReference type="InterPro" id="IPR038719">
    <property type="entry name" value="Phycobilisome_asu/bsu_sf"/>
</dbReference>
<dbReference type="Gene3D" id="1.20.1050.10">
    <property type="match status" value="1"/>
</dbReference>
<dbReference type="OrthoDB" id="4951845at2759"/>
<dbReference type="STRING" id="33097.A0A150GZ80"/>